<accession>A0A9W7G1T4</accession>
<evidence type="ECO:0000313" key="2">
    <source>
        <dbReference type="EMBL" id="GMI29907.1"/>
    </source>
</evidence>
<proteinExistence type="predicted"/>
<name>A0A9W7G1T4_9STRA</name>
<feature type="domain" description="COMM" evidence="1">
    <location>
        <begin position="132"/>
        <end position="190"/>
    </location>
</feature>
<gene>
    <name evidence="2" type="ORF">TrCOL_g1833</name>
</gene>
<dbReference type="InterPro" id="IPR017920">
    <property type="entry name" value="COMM"/>
</dbReference>
<protein>
    <recommendedName>
        <fullName evidence="1">COMM domain-containing protein</fullName>
    </recommendedName>
</protein>
<evidence type="ECO:0000313" key="3">
    <source>
        <dbReference type="Proteomes" id="UP001165065"/>
    </source>
</evidence>
<dbReference type="EMBL" id="BRYA01000690">
    <property type="protein sequence ID" value="GMI29907.1"/>
    <property type="molecule type" value="Genomic_DNA"/>
</dbReference>
<reference evidence="3" key="1">
    <citation type="journal article" date="2023" name="Commun. Biol.">
        <title>Genome analysis of Parmales, the sister group of diatoms, reveals the evolutionary specialization of diatoms from phago-mixotrophs to photoautotrophs.</title>
        <authorList>
            <person name="Ban H."/>
            <person name="Sato S."/>
            <person name="Yoshikawa S."/>
            <person name="Yamada K."/>
            <person name="Nakamura Y."/>
            <person name="Ichinomiya M."/>
            <person name="Sato N."/>
            <person name="Blanc-Mathieu R."/>
            <person name="Endo H."/>
            <person name="Kuwata A."/>
            <person name="Ogata H."/>
        </authorList>
    </citation>
    <scope>NUCLEOTIDE SEQUENCE [LARGE SCALE GENOMIC DNA]</scope>
</reference>
<dbReference type="AlphaFoldDB" id="A0A9W7G1T4"/>
<comment type="caution">
    <text evidence="2">The sequence shown here is derived from an EMBL/GenBank/DDBJ whole genome shotgun (WGS) entry which is preliminary data.</text>
</comment>
<dbReference type="Proteomes" id="UP001165065">
    <property type="component" value="Unassembled WGS sequence"/>
</dbReference>
<evidence type="ECO:0000259" key="1">
    <source>
        <dbReference type="Pfam" id="PF07258"/>
    </source>
</evidence>
<dbReference type="OrthoDB" id="197146at2759"/>
<keyword evidence="3" id="KW-1185">Reference proteome</keyword>
<sequence>MDILPTSNQSSLRVLSSIPESTFPKFVKCVFGMLTREEKYMGGGPIEGIEGDCGGKEITAKAHSALTSTIIAFVRTSSTSESFTQYLEDVPLPPPQIASVVSFYSQCYAPLRSLLSHTGTLPNLSNSSKDTMVGFDWRLDYRVRSSGTGENVPVFLCRFRVVDNGGNERVEEMEVGLSGMKDILYKVKQANKALQG</sequence>
<organism evidence="2 3">
    <name type="scientific">Triparma columacea</name>
    <dbReference type="NCBI Taxonomy" id="722753"/>
    <lineage>
        <taxon>Eukaryota</taxon>
        <taxon>Sar</taxon>
        <taxon>Stramenopiles</taxon>
        <taxon>Ochrophyta</taxon>
        <taxon>Bolidophyceae</taxon>
        <taxon>Parmales</taxon>
        <taxon>Triparmaceae</taxon>
        <taxon>Triparma</taxon>
    </lineage>
</organism>
<dbReference type="Pfam" id="PF07258">
    <property type="entry name" value="COMM_domain"/>
    <property type="match status" value="1"/>
</dbReference>